<gene>
    <name evidence="6" type="ORF">A6V36_09000</name>
    <name evidence="7" type="ORF">A6V37_03335</name>
</gene>
<dbReference type="PROSITE" id="PS00061">
    <property type="entry name" value="ADH_SHORT"/>
    <property type="match status" value="1"/>
</dbReference>
<dbReference type="SUPFAM" id="SSF51735">
    <property type="entry name" value="NAD(P)-binding Rossmann-fold domains"/>
    <property type="match status" value="1"/>
</dbReference>
<reference evidence="8 9" key="1">
    <citation type="submission" date="2016-04" db="EMBL/GenBank/DDBJ databases">
        <title>Reclassification of Paraburkholderia panaciterrae (Farh et al. 2015) Dobritsa &amp; Samadpour 2016 as a later homotypic synonym of Paraburkholderia ginsengiterrae (Farh et al. 2015) Dobritsa &amp; Samadpour 2016.</title>
        <authorList>
            <person name="Dobritsa A.P."/>
            <person name="Kutumbaka K."/>
            <person name="Samadpour M."/>
        </authorList>
    </citation>
    <scope>NUCLEOTIDE SEQUENCE [LARGE SCALE GENOMIC DNA]</scope>
    <source>
        <strain evidence="7 9">DCY85</strain>
        <strain evidence="6 8">DCY85-1</strain>
    </source>
</reference>
<dbReference type="Proteomes" id="UP000078116">
    <property type="component" value="Unassembled WGS sequence"/>
</dbReference>
<dbReference type="CDD" id="cd05233">
    <property type="entry name" value="SDR_c"/>
    <property type="match status" value="1"/>
</dbReference>
<name>A0A1A9N7P0_9BURK</name>
<keyword evidence="4" id="KW-0520">NAD</keyword>
<dbReference type="InterPro" id="IPR020904">
    <property type="entry name" value="Sc_DH/Rdtase_CS"/>
</dbReference>
<dbReference type="Gene3D" id="3.40.50.720">
    <property type="entry name" value="NAD(P)-binding Rossmann-like Domain"/>
    <property type="match status" value="1"/>
</dbReference>
<proteinExistence type="inferred from homology"/>
<dbReference type="InterPro" id="IPR002347">
    <property type="entry name" value="SDR_fam"/>
</dbReference>
<dbReference type="InterPro" id="IPR057326">
    <property type="entry name" value="KR_dom"/>
</dbReference>
<evidence type="ECO:0000256" key="2">
    <source>
        <dbReference type="ARBA" id="ARBA00022797"/>
    </source>
</evidence>
<keyword evidence="2" id="KW-0058">Aromatic hydrocarbons catabolism</keyword>
<protein>
    <submittedName>
        <fullName evidence="7">Short-chain dehydrogenase</fullName>
    </submittedName>
</protein>
<comment type="caution">
    <text evidence="7">The sequence shown here is derived from an EMBL/GenBank/DDBJ whole genome shotgun (WGS) entry which is preliminary data.</text>
</comment>
<dbReference type="EMBL" id="LXKA01000221">
    <property type="protein sequence ID" value="OAJ61142.1"/>
    <property type="molecule type" value="Genomic_DNA"/>
</dbReference>
<dbReference type="PRINTS" id="PR00081">
    <property type="entry name" value="GDHRDH"/>
</dbReference>
<evidence type="ECO:0000256" key="3">
    <source>
        <dbReference type="ARBA" id="ARBA00023002"/>
    </source>
</evidence>
<dbReference type="PANTHER" id="PTHR43943:SF17">
    <property type="entry name" value="3-PHENYLPROPIONATE-DIHYDRODIOL_CINNAMIC ACID-DIHYDRODIOL DEHYDROGENASE"/>
    <property type="match status" value="1"/>
</dbReference>
<dbReference type="GO" id="GO:0016491">
    <property type="term" value="F:oxidoreductase activity"/>
    <property type="evidence" value="ECO:0007669"/>
    <property type="project" value="UniProtKB-KW"/>
</dbReference>
<organism evidence="7 9">
    <name type="scientific">Paraburkholderia ginsengiterrae</name>
    <dbReference type="NCBI Taxonomy" id="1462993"/>
    <lineage>
        <taxon>Bacteria</taxon>
        <taxon>Pseudomonadati</taxon>
        <taxon>Pseudomonadota</taxon>
        <taxon>Betaproteobacteria</taxon>
        <taxon>Burkholderiales</taxon>
        <taxon>Burkholderiaceae</taxon>
        <taxon>Paraburkholderia</taxon>
    </lineage>
</organism>
<sequence>MVNKLFDLTGKVAVVTASTKGMGLAIARALGSSGAKLVITGRSQETADAAAAQLRKEEGFEVAAFACDITDPDSVQRFATDALTAFGRVDALVLNAAGDPPAGSVLGQTPEQFDTTMAHGVRGSLALALALAPQMIERKSGSIVFMSSRAAKRGTGLLGLYGMAKAAIDQLVRNLAVELGPSNINVNSINPGAVRTDFSRMLWEDPEREKLTVSTIPMRRIAEPADVAGLAVLLVSDAGHYINGQNISVDGGSTA</sequence>
<evidence type="ECO:0000259" key="5">
    <source>
        <dbReference type="SMART" id="SM00822"/>
    </source>
</evidence>
<evidence type="ECO:0000313" key="6">
    <source>
        <dbReference type="EMBL" id="OAJ54958.1"/>
    </source>
</evidence>
<dbReference type="NCBIfam" id="NF005559">
    <property type="entry name" value="PRK07231.1"/>
    <property type="match status" value="1"/>
</dbReference>
<evidence type="ECO:0000313" key="8">
    <source>
        <dbReference type="Proteomes" id="UP000077961"/>
    </source>
</evidence>
<evidence type="ECO:0000313" key="7">
    <source>
        <dbReference type="EMBL" id="OAJ61142.1"/>
    </source>
</evidence>
<dbReference type="EMBL" id="LXJZ01000198">
    <property type="protein sequence ID" value="OAJ54958.1"/>
    <property type="molecule type" value="Genomic_DNA"/>
</dbReference>
<comment type="similarity">
    <text evidence="1">Belongs to the short-chain dehydrogenases/reductases (SDR) family.</text>
</comment>
<feature type="domain" description="Ketoreductase" evidence="5">
    <location>
        <begin position="11"/>
        <end position="187"/>
    </location>
</feature>
<dbReference type="PANTHER" id="PTHR43943">
    <property type="entry name" value="DEHYDROGENASE/REDUCTASE (SDR FAMILY) MEMBER 4"/>
    <property type="match status" value="1"/>
</dbReference>
<dbReference type="InterPro" id="IPR036291">
    <property type="entry name" value="NAD(P)-bd_dom_sf"/>
</dbReference>
<evidence type="ECO:0000256" key="1">
    <source>
        <dbReference type="ARBA" id="ARBA00006484"/>
    </source>
</evidence>
<dbReference type="STRING" id="1462993.A6V36_09000"/>
<dbReference type="FunFam" id="3.40.50.720:FF:000084">
    <property type="entry name" value="Short-chain dehydrogenase reductase"/>
    <property type="match status" value="1"/>
</dbReference>
<dbReference type="Pfam" id="PF13561">
    <property type="entry name" value="adh_short_C2"/>
    <property type="match status" value="1"/>
</dbReference>
<keyword evidence="3" id="KW-0560">Oxidoreductase</keyword>
<accession>A0A1A9N7P0</accession>
<dbReference type="AlphaFoldDB" id="A0A1A9N7P0"/>
<evidence type="ECO:0000256" key="4">
    <source>
        <dbReference type="ARBA" id="ARBA00023027"/>
    </source>
</evidence>
<dbReference type="Proteomes" id="UP000077961">
    <property type="component" value="Unassembled WGS sequence"/>
</dbReference>
<dbReference type="SMART" id="SM00822">
    <property type="entry name" value="PKS_KR"/>
    <property type="match status" value="1"/>
</dbReference>
<keyword evidence="8" id="KW-1185">Reference proteome</keyword>
<evidence type="ECO:0000313" key="9">
    <source>
        <dbReference type="Proteomes" id="UP000078116"/>
    </source>
</evidence>